<comment type="caution">
    <text evidence="2">The sequence shown here is derived from an EMBL/GenBank/DDBJ whole genome shotgun (WGS) entry which is preliminary data.</text>
</comment>
<organism evidence="2 3">
    <name type="scientific">Ignisphaera cupida</name>
    <dbReference type="NCBI Taxonomy" id="3050454"/>
    <lineage>
        <taxon>Archaea</taxon>
        <taxon>Thermoproteota</taxon>
        <taxon>Thermoprotei</taxon>
        <taxon>Desulfurococcales</taxon>
        <taxon>Desulfurococcaceae</taxon>
        <taxon>Ignisphaera</taxon>
    </lineage>
</organism>
<dbReference type="Proteomes" id="UP001529235">
    <property type="component" value="Unassembled WGS sequence"/>
</dbReference>
<feature type="transmembrane region" description="Helical" evidence="1">
    <location>
        <begin position="6"/>
        <end position="28"/>
    </location>
</feature>
<dbReference type="GO" id="GO:0016301">
    <property type="term" value="F:kinase activity"/>
    <property type="evidence" value="ECO:0007669"/>
    <property type="project" value="UniProtKB-KW"/>
</dbReference>
<dbReference type="EMBL" id="JASNVW010000001">
    <property type="protein sequence ID" value="MDK6028139.1"/>
    <property type="molecule type" value="Genomic_DNA"/>
</dbReference>
<keyword evidence="1" id="KW-1133">Transmembrane helix</keyword>
<keyword evidence="3" id="KW-1185">Reference proteome</keyword>
<feature type="transmembrane region" description="Helical" evidence="1">
    <location>
        <begin position="106"/>
        <end position="126"/>
    </location>
</feature>
<dbReference type="RefSeq" id="WP_285273113.1">
    <property type="nucleotide sequence ID" value="NZ_JASNVW010000001.1"/>
</dbReference>
<keyword evidence="2" id="KW-0808">Transferase</keyword>
<sequence length="219" mass="24681">MTSLKVFVFDFAIAIPLFIYVLLVVSIFTRRLYSYLIGKGFRKNVVVYYNRKIIHISTGGFIALLVPILFKEPFTPFVFAIILAFITLYPHIKGKELEWFQTKDNVYEVNFCIAWGASILVLWLFLNNPWKSIIPALFISFGDAATGIVRNAVFGRRTKHWIGNLAMAAVTIPMGYFLAGFAGVVAAILATFVERFEFGYIDDNALIAITSTITLIALK</sequence>
<gene>
    <name evidence="2" type="ORF">QPL79_02010</name>
</gene>
<evidence type="ECO:0000313" key="2">
    <source>
        <dbReference type="EMBL" id="MDK6028139.1"/>
    </source>
</evidence>
<feature type="transmembrane region" description="Helical" evidence="1">
    <location>
        <begin position="76"/>
        <end position="94"/>
    </location>
</feature>
<feature type="transmembrane region" description="Helical" evidence="1">
    <location>
        <begin position="165"/>
        <end position="192"/>
    </location>
</feature>
<reference evidence="2 3" key="1">
    <citation type="submission" date="2023-05" db="EMBL/GenBank/DDBJ databases">
        <title>A new hyperthermophilic archaea 'Ignisphaera cupida' sp. nov. and description of the family 'Ignisphaeraceae' fam. nov.</title>
        <authorList>
            <person name="Podosokorskaya O.A."/>
            <person name="Elcheninov A.G."/>
            <person name="Klukina A."/>
            <person name="Merkel A.Y."/>
        </authorList>
    </citation>
    <scope>NUCLEOTIDE SEQUENCE [LARGE SCALE GENOMIC DNA]</scope>
    <source>
        <strain evidence="2 3">4213-co</strain>
    </source>
</reference>
<accession>A0ABD4Z4K8</accession>
<feature type="transmembrane region" description="Helical" evidence="1">
    <location>
        <begin position="132"/>
        <end position="153"/>
    </location>
</feature>
<dbReference type="AlphaFoldDB" id="A0ABD4Z4K8"/>
<name>A0ABD4Z4K8_9CREN</name>
<keyword evidence="2" id="KW-0418">Kinase</keyword>
<proteinExistence type="predicted"/>
<protein>
    <submittedName>
        <fullName evidence="2">Dolichol kinase</fullName>
    </submittedName>
</protein>
<keyword evidence="1" id="KW-0812">Transmembrane</keyword>
<evidence type="ECO:0000313" key="3">
    <source>
        <dbReference type="Proteomes" id="UP001529235"/>
    </source>
</evidence>
<feature type="transmembrane region" description="Helical" evidence="1">
    <location>
        <begin position="49"/>
        <end position="70"/>
    </location>
</feature>
<feature type="transmembrane region" description="Helical" evidence="1">
    <location>
        <begin position="198"/>
        <end position="218"/>
    </location>
</feature>
<keyword evidence="1" id="KW-0472">Membrane</keyword>
<evidence type="ECO:0000256" key="1">
    <source>
        <dbReference type="SAM" id="Phobius"/>
    </source>
</evidence>